<dbReference type="EMBL" id="BLKM01000529">
    <property type="protein sequence ID" value="GFG35145.1"/>
    <property type="molecule type" value="Genomic_DNA"/>
</dbReference>
<reference evidence="2" key="1">
    <citation type="submission" date="2020-01" db="EMBL/GenBank/DDBJ databases">
        <title>Draft genome sequence of the Termite Coptotermes fromosanus.</title>
        <authorList>
            <person name="Itakura S."/>
            <person name="Yosikawa Y."/>
            <person name="Umezawa K."/>
        </authorList>
    </citation>
    <scope>NUCLEOTIDE SEQUENCE [LARGE SCALE GENOMIC DNA]</scope>
</reference>
<evidence type="ECO:0000313" key="1">
    <source>
        <dbReference type="EMBL" id="GFG35145.1"/>
    </source>
</evidence>
<evidence type="ECO:0008006" key="3">
    <source>
        <dbReference type="Google" id="ProtNLM"/>
    </source>
</evidence>
<dbReference type="Gene3D" id="3.30.420.10">
    <property type="entry name" value="Ribonuclease H-like superfamily/Ribonuclease H"/>
    <property type="match status" value="1"/>
</dbReference>
<keyword evidence="2" id="KW-1185">Reference proteome</keyword>
<evidence type="ECO:0000313" key="2">
    <source>
        <dbReference type="Proteomes" id="UP000502823"/>
    </source>
</evidence>
<gene>
    <name evidence="1" type="ORF">Cfor_09632</name>
</gene>
<dbReference type="AlphaFoldDB" id="A0A6L2PXG1"/>
<protein>
    <recommendedName>
        <fullName evidence="3">Tc1-like transposase DDE domain-containing protein</fullName>
    </recommendedName>
</protein>
<dbReference type="InterPro" id="IPR036397">
    <property type="entry name" value="RNaseH_sf"/>
</dbReference>
<proteinExistence type="predicted"/>
<dbReference type="GO" id="GO:0003676">
    <property type="term" value="F:nucleic acid binding"/>
    <property type="evidence" value="ECO:0007669"/>
    <property type="project" value="InterPro"/>
</dbReference>
<dbReference type="Proteomes" id="UP000502823">
    <property type="component" value="Unassembled WGS sequence"/>
</dbReference>
<organism evidence="1 2">
    <name type="scientific">Coptotermes formosanus</name>
    <name type="common">Formosan subterranean termite</name>
    <dbReference type="NCBI Taxonomy" id="36987"/>
    <lineage>
        <taxon>Eukaryota</taxon>
        <taxon>Metazoa</taxon>
        <taxon>Ecdysozoa</taxon>
        <taxon>Arthropoda</taxon>
        <taxon>Hexapoda</taxon>
        <taxon>Insecta</taxon>
        <taxon>Pterygota</taxon>
        <taxon>Neoptera</taxon>
        <taxon>Polyneoptera</taxon>
        <taxon>Dictyoptera</taxon>
        <taxon>Blattodea</taxon>
        <taxon>Blattoidea</taxon>
        <taxon>Termitoidae</taxon>
        <taxon>Rhinotermitidae</taxon>
        <taxon>Coptotermes</taxon>
    </lineage>
</organism>
<dbReference type="InParanoid" id="A0A6L2PXG1"/>
<sequence>MFDVDRVLAEHGHVTLRFPPYHPELDAIEKIWAVVKIWVATRNVTFNLHDIIKPAEEKFSLVTQEEWVSVCNHVKEIDKNYIQTEHVMDNIADNLVINIGTSESERDKEDDHADAFGILLLSLDYD</sequence>
<name>A0A6L2PXG1_COPFO</name>
<dbReference type="OrthoDB" id="6767270at2759"/>
<comment type="caution">
    <text evidence="1">The sequence shown here is derived from an EMBL/GenBank/DDBJ whole genome shotgun (WGS) entry which is preliminary data.</text>
</comment>
<accession>A0A6L2PXG1</accession>